<evidence type="ECO:0000313" key="5">
    <source>
        <dbReference type="EMBL" id="KZT29077.1"/>
    </source>
</evidence>
<evidence type="ECO:0000256" key="4">
    <source>
        <dbReference type="SAM" id="MobiDB-lite"/>
    </source>
</evidence>
<keyword evidence="2 3" id="KW-0802">TPR repeat</keyword>
<dbReference type="PANTHER" id="PTHR14027">
    <property type="entry name" value="RNA POLYMERASE-ASSOCIATED PROTEIN CTR9"/>
    <property type="match status" value="1"/>
</dbReference>
<dbReference type="InterPro" id="IPR031101">
    <property type="entry name" value="Ctr9"/>
</dbReference>
<dbReference type="SUPFAM" id="SSF48452">
    <property type="entry name" value="TPR-like"/>
    <property type="match status" value="3"/>
</dbReference>
<accession>A0A165V302</accession>
<dbReference type="Gene3D" id="1.25.40.10">
    <property type="entry name" value="Tetratricopeptide repeat domain"/>
    <property type="match status" value="3"/>
</dbReference>
<feature type="region of interest" description="Disordered" evidence="4">
    <location>
        <begin position="972"/>
        <end position="1111"/>
    </location>
</feature>
<dbReference type="Pfam" id="PF13174">
    <property type="entry name" value="TPR_6"/>
    <property type="match status" value="1"/>
</dbReference>
<evidence type="ECO:0000256" key="3">
    <source>
        <dbReference type="PROSITE-ProRule" id="PRU00339"/>
    </source>
</evidence>
<dbReference type="AlphaFoldDB" id="A0A165V302"/>
<name>A0A165V302_9AGAM</name>
<dbReference type="OrthoDB" id="343875at2759"/>
<feature type="compositionally biased region" description="Basic and acidic residues" evidence="4">
    <location>
        <begin position="923"/>
        <end position="935"/>
    </location>
</feature>
<dbReference type="Proteomes" id="UP000076761">
    <property type="component" value="Unassembled WGS sequence"/>
</dbReference>
<organism evidence="5 6">
    <name type="scientific">Neolentinus lepideus HHB14362 ss-1</name>
    <dbReference type="NCBI Taxonomy" id="1314782"/>
    <lineage>
        <taxon>Eukaryota</taxon>
        <taxon>Fungi</taxon>
        <taxon>Dikarya</taxon>
        <taxon>Basidiomycota</taxon>
        <taxon>Agaricomycotina</taxon>
        <taxon>Agaricomycetes</taxon>
        <taxon>Gloeophyllales</taxon>
        <taxon>Gloeophyllaceae</taxon>
        <taxon>Neolentinus</taxon>
    </lineage>
</organism>
<dbReference type="SMART" id="SM00028">
    <property type="entry name" value="TPR"/>
    <property type="match status" value="9"/>
</dbReference>
<evidence type="ECO:0000256" key="2">
    <source>
        <dbReference type="ARBA" id="ARBA00022803"/>
    </source>
</evidence>
<feature type="compositionally biased region" description="Basic residues" evidence="4">
    <location>
        <begin position="1067"/>
        <end position="1076"/>
    </location>
</feature>
<dbReference type="FunCoup" id="A0A165V302">
    <property type="interactions" value="525"/>
</dbReference>
<dbReference type="GO" id="GO:0000993">
    <property type="term" value="F:RNA polymerase II complex binding"/>
    <property type="evidence" value="ECO:0007669"/>
    <property type="project" value="TreeGrafter"/>
</dbReference>
<dbReference type="GO" id="GO:0006355">
    <property type="term" value="P:regulation of DNA-templated transcription"/>
    <property type="evidence" value="ECO:0007669"/>
    <property type="project" value="InterPro"/>
</dbReference>
<keyword evidence="1" id="KW-0677">Repeat</keyword>
<dbReference type="PANTHER" id="PTHR14027:SF2">
    <property type="entry name" value="RNA POLYMERASE-ASSOCIATED PROTEIN CTR9 HOMOLOG"/>
    <property type="match status" value="1"/>
</dbReference>
<feature type="repeat" description="TPR" evidence="3">
    <location>
        <begin position="560"/>
        <end position="593"/>
    </location>
</feature>
<evidence type="ECO:0000256" key="1">
    <source>
        <dbReference type="ARBA" id="ARBA00022737"/>
    </source>
</evidence>
<dbReference type="GO" id="GO:0016593">
    <property type="term" value="C:Cdc73/Paf1 complex"/>
    <property type="evidence" value="ECO:0007669"/>
    <property type="project" value="TreeGrafter"/>
</dbReference>
<dbReference type="Pfam" id="PF14559">
    <property type="entry name" value="TPR_19"/>
    <property type="match status" value="1"/>
</dbReference>
<keyword evidence="6" id="KW-1185">Reference proteome</keyword>
<feature type="compositionally biased region" description="Basic residues" evidence="4">
    <location>
        <begin position="1002"/>
        <end position="1011"/>
    </location>
</feature>
<dbReference type="GO" id="GO:0006368">
    <property type="term" value="P:transcription elongation by RNA polymerase II"/>
    <property type="evidence" value="ECO:0007669"/>
    <property type="project" value="TreeGrafter"/>
</dbReference>
<feature type="repeat" description="TPR" evidence="3">
    <location>
        <begin position="190"/>
        <end position="223"/>
    </location>
</feature>
<feature type="compositionally biased region" description="Acidic residues" evidence="4">
    <location>
        <begin position="1050"/>
        <end position="1063"/>
    </location>
</feature>
<protein>
    <submittedName>
        <fullName evidence="5">TPR-like protein</fullName>
    </submittedName>
</protein>
<dbReference type="PROSITE" id="PS50005">
    <property type="entry name" value="TPR"/>
    <property type="match status" value="2"/>
</dbReference>
<feature type="region of interest" description="Disordered" evidence="4">
    <location>
        <begin position="923"/>
        <end position="954"/>
    </location>
</feature>
<dbReference type="InterPro" id="IPR011990">
    <property type="entry name" value="TPR-like_helical_dom_sf"/>
</dbReference>
<feature type="compositionally biased region" description="Basic and acidic residues" evidence="4">
    <location>
        <begin position="945"/>
        <end position="954"/>
    </location>
</feature>
<dbReference type="EMBL" id="KV425555">
    <property type="protein sequence ID" value="KZT29077.1"/>
    <property type="molecule type" value="Genomic_DNA"/>
</dbReference>
<dbReference type="Pfam" id="PF13181">
    <property type="entry name" value="TPR_8"/>
    <property type="match status" value="1"/>
</dbReference>
<reference evidence="5 6" key="1">
    <citation type="journal article" date="2016" name="Mol. Biol. Evol.">
        <title>Comparative Genomics of Early-Diverging Mushroom-Forming Fungi Provides Insights into the Origins of Lignocellulose Decay Capabilities.</title>
        <authorList>
            <person name="Nagy L.G."/>
            <person name="Riley R."/>
            <person name="Tritt A."/>
            <person name="Adam C."/>
            <person name="Daum C."/>
            <person name="Floudas D."/>
            <person name="Sun H."/>
            <person name="Yadav J.S."/>
            <person name="Pangilinan J."/>
            <person name="Larsson K.H."/>
            <person name="Matsuura K."/>
            <person name="Barry K."/>
            <person name="Labutti K."/>
            <person name="Kuo R."/>
            <person name="Ohm R.A."/>
            <person name="Bhattacharya S.S."/>
            <person name="Shirouzu T."/>
            <person name="Yoshinaga Y."/>
            <person name="Martin F.M."/>
            <person name="Grigoriev I.V."/>
            <person name="Hibbett D.S."/>
        </authorList>
    </citation>
    <scope>NUCLEOTIDE SEQUENCE [LARGE SCALE GENOMIC DNA]</scope>
    <source>
        <strain evidence="5 6">HHB14362 ss-1</strain>
    </source>
</reference>
<dbReference type="STRING" id="1314782.A0A165V302"/>
<gene>
    <name evidence="5" type="ORF">NEOLEDRAFT_1128618</name>
</gene>
<feature type="compositionally biased region" description="Basic and acidic residues" evidence="4">
    <location>
        <begin position="972"/>
        <end position="992"/>
    </location>
</feature>
<proteinExistence type="predicted"/>
<dbReference type="InterPro" id="IPR019734">
    <property type="entry name" value="TPR_rpt"/>
</dbReference>
<evidence type="ECO:0000313" key="6">
    <source>
        <dbReference type="Proteomes" id="UP000076761"/>
    </source>
</evidence>
<dbReference type="InParanoid" id="A0A165V302"/>
<sequence length="1111" mass="124988">MNGHTHSPSPPGATRSIDIEIGTQEVITIELDNLDSNPSDLVDLLKEGQCKVRVWTRLASEYWRRGYLDAAEKIGHAAVESFNDNGVTASLPPVYSLLANIQIARARNAPKVILPNARQDDMSNEKAKEEYYREAAQMLNSSERAVTESGEGFDPTLAFLTRGIQQLATRSMDDALRTFEGVMVQKPTNVVALLGKARILYARRQYPQALKLFQQVLQLNPRCLPDPRIGIGLCLWAMNYKEKAKVAWQRSVDLYPDGWAAQLLLGLEAVNSSKDESKEVTERTQALVMGTKLIETAFRANNRAAAAANALCELLLMKGNYGRALKLSERTIQFADTLSILTEGYIRAGRVCHAEGSYVEAGKHYSAASDGNPKHVLAAIGQAQMQMLNDEWPAAIHTLDTLIQPPNPQKSLEATVMLASIRSHQRPGVSSSDMAKEKARARDLFDRVAKELHLYEDHSTLNGHSIQSLPRSLRDIKDDMDMHAEVARLWQDDNLDRTSRALREALRISESTGQVDPRLLNNLGLLQHLEGHPQEARQAYERALTSAAGLASDVGEGMSTSILYNLARAYEDEGSEQLAKDAYDKLLARHPEYVDAKIRQAHILVDINRQNEAHELLKQALSSQNNNMNLRAYYTYFLVNSTSPKVTKEFVFATLKDHDKHDLYSLCAAGWIMYNQARESREQGPKAVEERKQGFRRSAEFYEKALQLDPSCAFAAQGLAIVTAEDALGSLAGGVLQGSSSEEAQKRFKNARDALDVFAKVRESINDGSVYVNIGHCHYVRDEFDRAIESYETASKRFYDGHNVTVLMCLCRSWYAKSIKDQSFQAMNTALRYAQQALHLQPNDKVTLYNIAMIQQKAAEMMFALPTTKRSLQELERAIEHAGHAQKLFASLASDPSSQVPYSKDIADQRKKYGDSMLRRADEQLAQQRQHETETQARLSAARQKRQEEKERLEQLEREEMERLRKQAEELAEERRKAREQALEWSRQAKDLSDEEDIDRPRKQRKTAKKQKGGDISGDEAAAASANEGKRKRRGRVKRDNNGEVAELPAAEEEEALFSEDEGEKTAKKRGTKKRIIRDDDEEDPDGTHGPARKKQIKSKEYINDSDEDMD</sequence>